<proteinExistence type="predicted"/>
<evidence type="ECO:0000259" key="2">
    <source>
        <dbReference type="Pfam" id="PF20521"/>
    </source>
</evidence>
<gene>
    <name evidence="3" type="ORF">N7469_007000</name>
</gene>
<dbReference type="Pfam" id="PF20521">
    <property type="entry name" value="DUF6736"/>
    <property type="match status" value="1"/>
</dbReference>
<comment type="caution">
    <text evidence="3">The sequence shown here is derived from an EMBL/GenBank/DDBJ whole genome shotgun (WGS) entry which is preliminary data.</text>
</comment>
<organism evidence="3 4">
    <name type="scientific">Penicillium citrinum</name>
    <dbReference type="NCBI Taxonomy" id="5077"/>
    <lineage>
        <taxon>Eukaryota</taxon>
        <taxon>Fungi</taxon>
        <taxon>Dikarya</taxon>
        <taxon>Ascomycota</taxon>
        <taxon>Pezizomycotina</taxon>
        <taxon>Eurotiomycetes</taxon>
        <taxon>Eurotiomycetidae</taxon>
        <taxon>Eurotiales</taxon>
        <taxon>Aspergillaceae</taxon>
        <taxon>Penicillium</taxon>
    </lineage>
</organism>
<evidence type="ECO:0000256" key="1">
    <source>
        <dbReference type="SAM" id="SignalP"/>
    </source>
</evidence>
<dbReference type="EMBL" id="JAPQKT010000006">
    <property type="protein sequence ID" value="KAJ5226994.1"/>
    <property type="molecule type" value="Genomic_DNA"/>
</dbReference>
<keyword evidence="4" id="KW-1185">Reference proteome</keyword>
<dbReference type="GeneID" id="81385085"/>
<feature type="domain" description="Secreted protein CSS2 C-terminal" evidence="2">
    <location>
        <begin position="58"/>
        <end position="183"/>
    </location>
</feature>
<dbReference type="OrthoDB" id="5059029at2759"/>
<feature type="chain" id="PRO_5040860447" description="Secreted protein CSS2 C-terminal domain-containing protein" evidence="1">
    <location>
        <begin position="19"/>
        <end position="201"/>
    </location>
</feature>
<evidence type="ECO:0000313" key="4">
    <source>
        <dbReference type="Proteomes" id="UP001147733"/>
    </source>
</evidence>
<feature type="signal peptide" evidence="1">
    <location>
        <begin position="1"/>
        <end position="18"/>
    </location>
</feature>
<dbReference type="Proteomes" id="UP001147733">
    <property type="component" value="Unassembled WGS sequence"/>
</dbReference>
<name>A0A9W9NVN2_PENCI</name>
<reference evidence="3" key="1">
    <citation type="submission" date="2022-11" db="EMBL/GenBank/DDBJ databases">
        <authorList>
            <person name="Petersen C."/>
        </authorList>
    </citation>
    <scope>NUCLEOTIDE SEQUENCE</scope>
    <source>
        <strain evidence="3">IBT 23319</strain>
    </source>
</reference>
<reference evidence="3" key="2">
    <citation type="journal article" date="2023" name="IMA Fungus">
        <title>Comparative genomic study of the Penicillium genus elucidates a diverse pangenome and 15 lateral gene transfer events.</title>
        <authorList>
            <person name="Petersen C."/>
            <person name="Sorensen T."/>
            <person name="Nielsen M.R."/>
            <person name="Sondergaard T.E."/>
            <person name="Sorensen J.L."/>
            <person name="Fitzpatrick D.A."/>
            <person name="Frisvad J.C."/>
            <person name="Nielsen K.L."/>
        </authorList>
    </citation>
    <scope>NUCLEOTIDE SEQUENCE</scope>
    <source>
        <strain evidence="3">IBT 23319</strain>
    </source>
</reference>
<protein>
    <recommendedName>
        <fullName evidence="2">Secreted protein CSS2 C-terminal domain-containing protein</fullName>
    </recommendedName>
</protein>
<keyword evidence="1" id="KW-0732">Signal</keyword>
<evidence type="ECO:0000313" key="3">
    <source>
        <dbReference type="EMBL" id="KAJ5226994.1"/>
    </source>
</evidence>
<dbReference type="RefSeq" id="XP_056499359.1">
    <property type="nucleotide sequence ID" value="XM_056645918.1"/>
</dbReference>
<accession>A0A9W9NVN2</accession>
<dbReference type="AlphaFoldDB" id="A0A9W9NVN2"/>
<dbReference type="InterPro" id="IPR046624">
    <property type="entry name" value="CSS2_C"/>
</dbReference>
<sequence length="201" mass="21789">MHLLKGLLIAIYCCSTSAQASTWPSFIDGQPIPDRWLQISLNKTATTEASLQTRNFDHALVERTPVRVCERILAATASCVVITSFAIAMAKSLASTIKELSDQGSCNSMRGTYESMSWVYYSSGRHCDTTAQKATIAGAIKKYLDDTNGNKLCGTECLRMDHGGTWDGWLKIGPTANIKSNAYCGPSLSFRSCLSGGNNDI</sequence>